<feature type="transmembrane region" description="Helical" evidence="5">
    <location>
        <begin position="76"/>
        <end position="99"/>
    </location>
</feature>
<evidence type="ECO:0000313" key="6">
    <source>
        <dbReference type="EMBL" id="LAC26880.1"/>
    </source>
</evidence>
<dbReference type="EMBL" id="IACT01007767">
    <property type="protein sequence ID" value="LAC26880.1"/>
    <property type="molecule type" value="mRNA"/>
</dbReference>
<evidence type="ECO:0000256" key="3">
    <source>
        <dbReference type="ARBA" id="ARBA00022989"/>
    </source>
</evidence>
<dbReference type="Gene3D" id="1.20.1250.20">
    <property type="entry name" value="MFS general substrate transporter like domains"/>
    <property type="match status" value="2"/>
</dbReference>
<reference evidence="6" key="1">
    <citation type="submission" date="2017-11" db="EMBL/GenBank/DDBJ databases">
        <title>The sensing device of the deep-sea amphipod.</title>
        <authorList>
            <person name="Kobayashi H."/>
            <person name="Nagahama T."/>
            <person name="Arai W."/>
            <person name="Sasagawa Y."/>
            <person name="Umeda M."/>
            <person name="Hayashi T."/>
            <person name="Nikaido I."/>
            <person name="Watanabe H."/>
            <person name="Oguri K."/>
            <person name="Kitazato H."/>
            <person name="Fujioka K."/>
            <person name="Kido Y."/>
            <person name="Takami H."/>
        </authorList>
    </citation>
    <scope>NUCLEOTIDE SEQUENCE</scope>
    <source>
        <tissue evidence="6">Whole body</tissue>
    </source>
</reference>
<dbReference type="Pfam" id="PF07690">
    <property type="entry name" value="MFS_1"/>
    <property type="match status" value="1"/>
</dbReference>
<proteinExistence type="evidence at transcript level"/>
<protein>
    <submittedName>
        <fullName evidence="6">Disrupted in renal carcinoma protein 2 homolog</fullName>
    </submittedName>
</protein>
<feature type="transmembrane region" description="Helical" evidence="5">
    <location>
        <begin position="329"/>
        <end position="347"/>
    </location>
</feature>
<dbReference type="SUPFAM" id="SSF103473">
    <property type="entry name" value="MFS general substrate transporter"/>
    <property type="match status" value="1"/>
</dbReference>
<feature type="transmembrane region" description="Helical" evidence="5">
    <location>
        <begin position="210"/>
        <end position="229"/>
    </location>
</feature>
<dbReference type="InterPro" id="IPR036259">
    <property type="entry name" value="MFS_trans_sf"/>
</dbReference>
<accession>A0A6A7G7Q0</accession>
<evidence type="ECO:0000256" key="5">
    <source>
        <dbReference type="SAM" id="Phobius"/>
    </source>
</evidence>
<feature type="transmembrane region" description="Helical" evidence="5">
    <location>
        <begin position="423"/>
        <end position="443"/>
    </location>
</feature>
<dbReference type="InterPro" id="IPR049680">
    <property type="entry name" value="FLVCR1-2_SLC49-like"/>
</dbReference>
<name>A0A6A7G7Q0_9CRUS</name>
<sequence length="509" mass="54897">MEAGISRELPSYAGNGEQTALLPASPAACQVATSRTRFWILALFCAFSCLSCWQWNSWGPISESVGAAYPDWGSSRVALMANIGTGIFVVSVWPVCWAVERLGLRVSMLITCFLSTFALALRCFTQDPQLFTLLCTISSCILGVAMSMVLAVPPLIAVDWFPKHERTTAQAVIFSMEQLGLLVSYLEPLIVRLPGPAVSVAVLRDDISQLMYIGTGCSVVLSVACILYFPSRPAMPPSRAAAVQRMTLMQGVKTFVRSRQLWLLIVCYFACTGPAFGWLTVLNYSLLPLHFHQDESMWVAGAAIVISAAASLAAGHYTDKNSGHLRRTLVVLMLLSAASFYWFLLLFEGTIPFSKWQVYASVISSISLNFASIPVFYEMAQELAWLCPEVVVGGMLAFADNISATIFLLMYQLPSIGLDWVPYVLVASCALVVLPISCINVSYVRTGLDLEGRDPVAIDGAAAAAPPAAAARPGRRTSCVSVDIASTAATALRGKMSSYGSVVDPAQLC</sequence>
<dbReference type="GO" id="GO:0016020">
    <property type="term" value="C:membrane"/>
    <property type="evidence" value="ECO:0007669"/>
    <property type="project" value="UniProtKB-SubCell"/>
</dbReference>
<dbReference type="AlphaFoldDB" id="A0A6A7G7Q0"/>
<dbReference type="PANTHER" id="PTHR10924:SF27">
    <property type="entry name" value="SOLUTE CARRIER FAMILY 49 MEMBER 4"/>
    <property type="match status" value="1"/>
</dbReference>
<dbReference type="InterPro" id="IPR011701">
    <property type="entry name" value="MFS"/>
</dbReference>
<evidence type="ECO:0000256" key="2">
    <source>
        <dbReference type="ARBA" id="ARBA00022692"/>
    </source>
</evidence>
<feature type="transmembrane region" description="Helical" evidence="5">
    <location>
        <begin position="261"/>
        <end position="286"/>
    </location>
</feature>
<feature type="transmembrane region" description="Helical" evidence="5">
    <location>
        <begin position="38"/>
        <end position="56"/>
    </location>
</feature>
<evidence type="ECO:0000256" key="4">
    <source>
        <dbReference type="ARBA" id="ARBA00023136"/>
    </source>
</evidence>
<keyword evidence="2 5" id="KW-0812">Transmembrane</keyword>
<dbReference type="GO" id="GO:0022857">
    <property type="term" value="F:transmembrane transporter activity"/>
    <property type="evidence" value="ECO:0007669"/>
    <property type="project" value="InterPro"/>
</dbReference>
<comment type="subcellular location">
    <subcellularLocation>
        <location evidence="1">Membrane</location>
        <topology evidence="1">Multi-pass membrane protein</topology>
    </subcellularLocation>
</comment>
<dbReference type="PANTHER" id="PTHR10924">
    <property type="entry name" value="MAJOR FACILITATOR SUPERFAMILY PROTEIN-RELATED"/>
    <property type="match status" value="1"/>
</dbReference>
<keyword evidence="3 5" id="KW-1133">Transmembrane helix</keyword>
<feature type="transmembrane region" description="Helical" evidence="5">
    <location>
        <begin position="298"/>
        <end position="317"/>
    </location>
</feature>
<feature type="transmembrane region" description="Helical" evidence="5">
    <location>
        <begin position="359"/>
        <end position="377"/>
    </location>
</feature>
<feature type="transmembrane region" description="Helical" evidence="5">
    <location>
        <begin position="130"/>
        <end position="157"/>
    </location>
</feature>
<feature type="transmembrane region" description="Helical" evidence="5">
    <location>
        <begin position="389"/>
        <end position="411"/>
    </location>
</feature>
<keyword evidence="4 5" id="KW-0472">Membrane</keyword>
<evidence type="ECO:0000256" key="1">
    <source>
        <dbReference type="ARBA" id="ARBA00004141"/>
    </source>
</evidence>
<organism evidence="6">
    <name type="scientific">Hirondellea gigas</name>
    <dbReference type="NCBI Taxonomy" id="1518452"/>
    <lineage>
        <taxon>Eukaryota</taxon>
        <taxon>Metazoa</taxon>
        <taxon>Ecdysozoa</taxon>
        <taxon>Arthropoda</taxon>
        <taxon>Crustacea</taxon>
        <taxon>Multicrustacea</taxon>
        <taxon>Malacostraca</taxon>
        <taxon>Eumalacostraca</taxon>
        <taxon>Peracarida</taxon>
        <taxon>Amphipoda</taxon>
        <taxon>Amphilochidea</taxon>
        <taxon>Lysianassida</taxon>
        <taxon>Lysianassidira</taxon>
        <taxon>Lysianassoidea</taxon>
        <taxon>Lysianassidae</taxon>
        <taxon>Hirondellea</taxon>
    </lineage>
</organism>